<feature type="domain" description="Putative zinc-finger" evidence="4">
    <location>
        <begin position="3"/>
        <end position="37"/>
    </location>
</feature>
<dbReference type="Gene3D" id="1.10.10.1320">
    <property type="entry name" value="Anti-sigma factor, zinc-finger domain"/>
    <property type="match status" value="1"/>
</dbReference>
<dbReference type="GO" id="GO:0008270">
    <property type="term" value="F:zinc ion binding"/>
    <property type="evidence" value="ECO:0007669"/>
    <property type="project" value="UniProtKB-KW"/>
</dbReference>
<evidence type="ECO:0000313" key="5">
    <source>
        <dbReference type="EMBL" id="KON97978.1"/>
    </source>
</evidence>
<dbReference type="Proteomes" id="UP000182836">
    <property type="component" value="Unassembled WGS sequence"/>
</dbReference>
<evidence type="ECO:0000313" key="7">
    <source>
        <dbReference type="Proteomes" id="UP000037269"/>
    </source>
</evidence>
<dbReference type="RefSeq" id="WP_043067909.1">
    <property type="nucleotide sequence ID" value="NZ_BJOA01000024.1"/>
</dbReference>
<keyword evidence="3" id="KW-1133">Transmembrane helix</keyword>
<keyword evidence="6" id="KW-0479">Metal-binding</keyword>
<reference evidence="6 8" key="2">
    <citation type="submission" date="2016-10" db="EMBL/GenBank/DDBJ databases">
        <authorList>
            <person name="de Groot N.N."/>
        </authorList>
    </citation>
    <scope>NUCLEOTIDE SEQUENCE [LARGE SCALE GENOMIC DNA]</scope>
    <source>
        <strain evidence="6 8">DSM 2895</strain>
    </source>
</reference>
<evidence type="ECO:0000256" key="3">
    <source>
        <dbReference type="SAM" id="Phobius"/>
    </source>
</evidence>
<evidence type="ECO:0000256" key="1">
    <source>
        <dbReference type="ARBA" id="ARBA00024353"/>
    </source>
</evidence>
<dbReference type="OrthoDB" id="2679416at2"/>
<dbReference type="InterPro" id="IPR041916">
    <property type="entry name" value="Anti_sigma_zinc_sf"/>
</dbReference>
<dbReference type="EMBL" id="FNED01000001">
    <property type="protein sequence ID" value="SDI00332.1"/>
    <property type="molecule type" value="Genomic_DNA"/>
</dbReference>
<dbReference type="InterPro" id="IPR027383">
    <property type="entry name" value="Znf_put"/>
</dbReference>
<organism evidence="5 7">
    <name type="scientific">Aneurinibacillus migulanus</name>
    <name type="common">Bacillus migulanus</name>
    <dbReference type="NCBI Taxonomy" id="47500"/>
    <lineage>
        <taxon>Bacteria</taxon>
        <taxon>Bacillati</taxon>
        <taxon>Bacillota</taxon>
        <taxon>Bacilli</taxon>
        <taxon>Bacillales</taxon>
        <taxon>Paenibacillaceae</taxon>
        <taxon>Aneurinibacillus group</taxon>
        <taxon>Aneurinibacillus</taxon>
    </lineage>
</organism>
<evidence type="ECO:0000313" key="6">
    <source>
        <dbReference type="EMBL" id="SDI00332.1"/>
    </source>
</evidence>
<evidence type="ECO:0000256" key="2">
    <source>
        <dbReference type="ARBA" id="ARBA00024438"/>
    </source>
</evidence>
<sequence length="209" mass="23340">MNCKTVQRLLADYMDGKLSSTQEKEVEKHLEECEACQDEHAFYIDSNQAFLHSPVLPTTYEHLSVSDKVMERILQENKWASPAPERAREIPRPLRQWITGLAITLLLASFLPVFILGKQLSEVMHPAAFDTATDMVASAESLRFSPEKNESIPTTQYGVIASSNAPISYSLPPKEQPSHVHYGLLSALFGILVTVVSMSWLSRSKKHAG</sequence>
<dbReference type="EMBL" id="LGUG01000004">
    <property type="protein sequence ID" value="KON97978.1"/>
    <property type="molecule type" value="Genomic_DNA"/>
</dbReference>
<keyword evidence="6" id="KW-0863">Zinc-finger</keyword>
<feature type="transmembrane region" description="Helical" evidence="3">
    <location>
        <begin position="180"/>
        <end position="201"/>
    </location>
</feature>
<evidence type="ECO:0000259" key="4">
    <source>
        <dbReference type="Pfam" id="PF13490"/>
    </source>
</evidence>
<feature type="transmembrane region" description="Helical" evidence="3">
    <location>
        <begin position="97"/>
        <end position="116"/>
    </location>
</feature>
<comment type="similarity">
    <text evidence="1">Belongs to the zinc-associated anti-sigma factor (ZAS) superfamily. Anti-sigma-W factor family.</text>
</comment>
<protein>
    <recommendedName>
        <fullName evidence="2">Anti-sigma-W factor RsiW</fullName>
    </recommendedName>
</protein>
<keyword evidence="6" id="KW-0862">Zinc</keyword>
<dbReference type="STRING" id="47500.AF333_23655"/>
<evidence type="ECO:0000313" key="8">
    <source>
        <dbReference type="Proteomes" id="UP000182836"/>
    </source>
</evidence>
<keyword evidence="3" id="KW-0472">Membrane</keyword>
<dbReference type="GeneID" id="42308124"/>
<name>A0A0D1W7H5_ANEMI</name>
<dbReference type="PATRIC" id="fig|47500.12.peg.4624"/>
<accession>A0A0D1W7H5</accession>
<gene>
    <name evidence="5" type="ORF">AF333_23655</name>
    <name evidence="6" type="ORF">SAMN04487909_101202</name>
</gene>
<dbReference type="Proteomes" id="UP000037269">
    <property type="component" value="Unassembled WGS sequence"/>
</dbReference>
<reference evidence="5 7" key="1">
    <citation type="submission" date="2015-07" db="EMBL/GenBank/DDBJ databases">
        <title>Fjat-14205 dsm 2895.</title>
        <authorList>
            <person name="Liu B."/>
            <person name="Wang J."/>
            <person name="Zhu Y."/>
            <person name="Liu G."/>
            <person name="Chen Q."/>
            <person name="Chen Z."/>
            <person name="Lan J."/>
            <person name="Che J."/>
            <person name="Ge C."/>
            <person name="Shi H."/>
            <person name="Pan Z."/>
            <person name="Liu X."/>
        </authorList>
    </citation>
    <scope>NUCLEOTIDE SEQUENCE [LARGE SCALE GENOMIC DNA]</scope>
    <source>
        <strain evidence="5 7">DSM 2895</strain>
    </source>
</reference>
<keyword evidence="7" id="KW-1185">Reference proteome</keyword>
<keyword evidence="3" id="KW-0812">Transmembrane</keyword>
<proteinExistence type="inferred from homology"/>
<dbReference type="AlphaFoldDB" id="A0A0D1W7H5"/>
<dbReference type="Pfam" id="PF13490">
    <property type="entry name" value="zf-HC2"/>
    <property type="match status" value="1"/>
</dbReference>